<feature type="compositionally biased region" description="Basic residues" evidence="16">
    <location>
        <begin position="323"/>
        <end position="334"/>
    </location>
</feature>
<dbReference type="InterPro" id="IPR041466">
    <property type="entry name" value="Dynein_AAA5_ext"/>
</dbReference>
<evidence type="ECO:0000256" key="8">
    <source>
        <dbReference type="ARBA" id="ARBA00023017"/>
    </source>
</evidence>
<feature type="compositionally biased region" description="Acidic residues" evidence="16">
    <location>
        <begin position="3478"/>
        <end position="3501"/>
    </location>
</feature>
<dbReference type="GO" id="GO:0005524">
    <property type="term" value="F:ATP binding"/>
    <property type="evidence" value="ECO:0007669"/>
    <property type="project" value="UniProtKB-KW"/>
</dbReference>
<dbReference type="InterPro" id="IPR002909">
    <property type="entry name" value="IPT_dom"/>
</dbReference>
<dbReference type="EMBL" id="CAJJDP010000030">
    <property type="protein sequence ID" value="CAD8155497.1"/>
    <property type="molecule type" value="Genomic_DNA"/>
</dbReference>
<dbReference type="Pfam" id="PF03028">
    <property type="entry name" value="Dynein_heavy"/>
    <property type="match status" value="1"/>
</dbReference>
<evidence type="ECO:0000256" key="11">
    <source>
        <dbReference type="ARBA" id="ARBA00023175"/>
    </source>
</evidence>
<reference evidence="19" key="1">
    <citation type="submission" date="2021-01" db="EMBL/GenBank/DDBJ databases">
        <authorList>
            <consortium name="Genoscope - CEA"/>
            <person name="William W."/>
        </authorList>
    </citation>
    <scope>NUCLEOTIDE SEQUENCE</scope>
</reference>
<dbReference type="GO" id="GO:0007018">
    <property type="term" value="P:microtubule-based movement"/>
    <property type="evidence" value="ECO:0007669"/>
    <property type="project" value="InterPro"/>
</dbReference>
<evidence type="ECO:0000256" key="9">
    <source>
        <dbReference type="ARBA" id="ARBA00023054"/>
    </source>
</evidence>
<evidence type="ECO:0000256" key="10">
    <source>
        <dbReference type="ARBA" id="ARBA00023069"/>
    </source>
</evidence>
<dbReference type="Pfam" id="PF12777">
    <property type="entry name" value="MT"/>
    <property type="match status" value="1"/>
</dbReference>
<evidence type="ECO:0000313" key="20">
    <source>
        <dbReference type="Proteomes" id="UP000683925"/>
    </source>
</evidence>
<dbReference type="FunFam" id="3.40.50.300:FF:000738">
    <property type="entry name" value="Dynein heavy chain axonemal"/>
    <property type="match status" value="1"/>
</dbReference>
<dbReference type="GO" id="GO:0030286">
    <property type="term" value="C:dynein complex"/>
    <property type="evidence" value="ECO:0007669"/>
    <property type="project" value="UniProtKB-KW"/>
</dbReference>
<dbReference type="Pfam" id="PF08393">
    <property type="entry name" value="DHC_N2"/>
    <property type="match status" value="1"/>
</dbReference>
<evidence type="ECO:0000256" key="6">
    <source>
        <dbReference type="ARBA" id="ARBA00022741"/>
    </source>
</evidence>
<keyword evidence="9 15" id="KW-0175">Coiled coil</keyword>
<feature type="compositionally biased region" description="Acidic residues" evidence="16">
    <location>
        <begin position="3515"/>
        <end position="3525"/>
    </location>
</feature>
<sequence length="4338" mass="495621">MIFGGWNQISQFQNVIIYDINNNSWVDPEISHEIPKWNMAGIMVPSIPSWKYFIFGGQVGNFEEGGNRTASRLVDDTFVLDVDAKKWSPVQLEEEKPVKPKTRESTTLIYDPQDSRIMMFGGWSNAWMNDMYALNVSSIVGPPYAIYSIKPCLGPLTGKTKVSITGDGFRDSQNIIVRFFSGKAQEDVPGVYVSPTELTCETPSYEKHGARKSEVKVSVDKLDFTIMSQFYSYFLNSKAEKTLMFGPGVLRENAIKNDTMFYIQTRNLNNQNRESGADEFQIEITRPDVLAELEEERQRESIRIQQLEQMDPEERERIEQESHKKRIVKRKKVKQQQEGEEGENQESEYEEVEEEVPQEKSRLQLLEEKANIKYSIQDNDDGSYIVKYQIEEPCEVIVNVKLKNERGEFNEIRGAPKKAQFLDGVGHKNNQYTGSQLVNYVTNKNEEINKLIDTSRDNINIKDKNIQEDVNSLLEVMENLKKISDEKENILLLLDENEQILRTLEKHDMKKEIEIKKVNKMQEEWKNLLKISQTVEKDISGPVKQEADKTKEKIKKFEEQLKEYLQGLKKETFYQYKTGIKDSQERFAEVQAQIDKFTKTLQNYEYYSKMFNFPDEVVGCQKNLDAIKQEVAAVQLLWEHIKKCEQKFSDYKRYKWATIDPNDMEDEVKKLRKFLIDMKGIDKRSNVFTGINEDLRKWGTFIPLLTELKDPAMNTTDSRHWKEVKVVVNQDFAIGDDMELDVIWNLKLFDFREKIEDISEQAKQELKMEKGIIKVDTFWKDVQFELLKHKDTDIRTLKMLDEHFETLEEHQLQINNMLLSKYVKFFEKDVEKWKQDLGAIYDVIQLLSEVQKTWSFLENLFIQSEEVKKELPKESEQFVGIDKNMKEIMESGCQIKIILKFCTQPNMLKSLEKIQADLKVCEKALNEFLDSKRRAFPRFYFVSVNDLLDILSNGNSPAKINRHMSKIFQAIDKLELQENDNERPFAKKMITCVGQEEVSLVKPLQLLNKVEIYLQAMIDSMIDTLRELAKKSFGCYDSKTCQLQMDRKTWIDQDPAQIALLVNNIMWSVQVEEAFAKIANGDMNALKDYFKRSVEALTELIRFVRGDLTKSLRQKLMCLITMDAHSRDTIGKLIDEHVRKPDEFQWQSQLKFYWVNNDALIRIADASFNYSYEYLGNGPRLVITPLTDRIYVTATQALHLKMGCAPAGPAGTGKTETTKDLANALAKACYVFNCSSEMNYESMGNIYKGLASSGCWGCFDEFNRALFRPITVVVPDLELICENMLMAEGFEEAKTLAHKFVTLYMLCRDLLSKQLHYDWGLRAIKSVLVVAGGFKRAEANIAEQALLMRALRDFNIPKIAFQDLDVFSGLLSDLFPNINIPRKRDMAFEGIIEQVTAENRLDPDPDYILKIVQASELLEIRHCIFVMGPPGAGKSTTWKMLAKAQDKAGKKTTVVDLDPKVVSTRDLYGYNLPTKEWKDGLVSKVMRSLSEIQDVNPKWILLDGDLDANWIESMNSVMDDNKILTLANNERIPLKPHMRMLFEIRDLRFATPATVSRAGILDRIYVTATQALHLKMGCAPAGPAGTGKTETTKDLANALAKACYVFNCSSEMNYESMGNIYKGLASSGCWGCFDEFNRLLPEVLSVCSVQFKAVTDAIKQQKKTFLFPGGGEISLDPTCGVFITMNPGYLGRAELPEGLKALFRPITVVVPDLELICENMLMAEGFEEAKTLAHKFVTLYMLCRDLLSKQLHYDWGLRAIKSVLVVAGGFKRAEANIAEQALLMRALRDFNIPKIAFQDLDVFSGLLSDLFPNINIPRKRDMAFEGIIEQVTAENRLDPDPDYILKIVQASELLEIRHCIFVMGPPGAGKSTTWKMLAKAQDKAGKKTTVVDLDPKVVSTRDLYGYNLPTKEWKDGLVSKVMRSLSEIQDVNPKWILLDGDLDANWIESMNSVMDDNKILTLANNERIPLKPHMRMLFEIRDLRFATPATVSRAGILYISDDKGYQWKAYVKSWVKNNFNDDKFKQDLQKLFDRYIEGTLLFLKKHCKTLIPVNPISMIISLCKALLPLLQGEVKNMEYHFVYCCVWAIGGVLSEKDSIDYRKDFSNWWKGEWKTSVKFPSKGTVFDYFVEQNSENVKFDEWAKRLSNIDFDPQSMVMGNITVPTKETLATSELVKQFIYVQQPVLMIGQSGCGKTQLAKGILRDIVKAQPDNFTYQLINFNYYTDSTYLQAQLEQQLEKKAGRQFGPQGKGKLIYFIDDLNMPQLDPYDTQTAIALLRQHADYGHWYDLSKLSLKDIINTQTIAAMNPSAGSFFVNPRYQRHFWTVSIPIPDNESLFLIYNTFLSGHLKRFKPAVSENGPAIIKAALQLHTSVIQNFRKTAINFHYEFNLRHISNVIQGLLLADPAKFIDSDKLIRLWVHESERTYGDRLVSMDNLNTYKALMFDLLKKQFTKFNFSRFFAKDNPENLIFCNFLAGIGGDRFYDQMPNDKLEPVITEALKEYNDNFAYMGLVLFEDALKHVCRITRIVLPPGGHSLLVGVGGSGKQSLTKLAAFIMTYTLFMITISSNYGMNDLRTDLQLLYQKSGVKDEPIMFLFNEGQITNERFLTYINDLLSSGEVAELYNSDEKEVLINQIRPKVKADGRPDTRDSCWGWFIDKVRQNLHMTLCFSPVGESLRKRARQFPALVNSTVIDWFQPWPQDALYNVAQQFLKDIDVPTDQVREAIVKFMPFSFKLVNDLSVKLLEQERRYVYTTPKSFLELIKLYIFMLKTKKGMLEKNKERYENGLIKLRSTQALVAEIEIQVKEKQQEAEQIKNEANQVAEVVGKEKAKAEVENAKAADEEAKCSTIKQDVEQKKTSTQADLDAAIPLVEQAKAALNGLSEKDFQVAKNFATPPAGVPDVFSATIFLLAGFYNEQIEVDPKSKKPKAYDWKSAQKMMQKPKELLNKLMGFKDIVDANQVPPTNVDFVKKNYLNLEHFNAQTMANKSSAARGLCDWVINIVKYYDVIQIVEPKRQALKEAIQQLDDANAKLAKVQEQVKELNDRLAVLTADYNKAMAQLQAALDQAAKCEKRLNSANRLVKALGSENERWDQAIKMLEGQIQLLSGDVLVSAAFVSYAGPFNKRFRDVMIKDYFLKFIIDNKVPLSNNADPVKLLTDESTIAKWNQQLLPSDAVSTENGTILTNSERYPLIIDPQLQGIKWIKEKESSNNMKILRIGQKNTNRQIEFSIQAGNPCLIENMDERIDAVLMPVIARQFIIKSSGQKKIKFAGQELDVHPKFQLFLHTQLSNPHYPPEIQAEATLINFTVTEDGLSDQLLALVVGRERPDLAQKKVELIQQQNSFKIKLKELEDELLYKLANAEGDILEDIALIENLEYSKKISTEIAEKVEIAKATEAKINETSEQYRNAAARGALIYFLLTDLSKIHSFYKYSLESYLVVVHRAIDLISEHKYVQTGVMLDEKAAAQIDLGKKKEGEEEEAAEGEEGEQQQEEQQEEQQQEEQQQGEQQQGEQQEGEQGEGEEGGEAKEGEEGEQKKEEQAEEQKRSADDDQLTPQSLRKRVNQLIESITYTSFQYARRGLFERHKLIVSTMLTLRINLKAGKLPKEQVDHLIIGKIELNPPPMPESLKSFLNDTIWACCKALESIPEFNGLGQSLEVDNLQWKKWYNEEKAEISDLPKAFSHLKKFHRLLLLRTMRPDRLTSAMANYVAEEMGDKYVEQPPFSIFETFSEMAPTTPIFFVLFPGVDPTPEVERVAAQYDITSFNGKFINISMGQGQEEIARKALLDCAVQGHWIMLQNVHLMQNWLTGLNGLEGYLETVYAKHHPNFRVFISSEPPPLPEMKIIPESILQASVKVANEAPQDLKANLRRAYAHFDQEFLNKCQKKPSEFKACLFALCHFHSLVLGRKKFGAQGWSRIYNFNDGDLTICANVLYNYLSKYDVVPWDDLKYIFGEIMYGGHITDDWDRRTNATYLKVLIKPELLQPNFNLGPGFKSPDPSKFEYEQYKEYIEKKLPIESPQMFGMHPNAEIGYLTQQCETLFSTILDVQGGSSSGGGGKKDDGVMTQLTLLKSTTPADTNLMDVTAKASEKTPDQIVCLQECERMNILLGEIRRSLEDLRLGLTGALNITDQMEALSLSLQFNKVPASWEKFAYFSRKGLAAWFNDLIERTNQLAVWTQEMVTPVSLCISYLFNPMSFLTAIMQKTAREQGLPLDDMVLQTNVTAIKGHEEVTVSAETGAYIHGLYLEGAAWELGGQGQEGYLIEQKQKELHPKLPVVNVIAVTAEKKKKIGQYQCPVYVTSMRGPTFVFTANLNMENEDSDASKWILSGTCLLMSDD</sequence>
<dbReference type="GO" id="GO:0008569">
    <property type="term" value="F:minus-end-directed microtubule motor activity"/>
    <property type="evidence" value="ECO:0007669"/>
    <property type="project" value="InterPro"/>
</dbReference>
<dbReference type="Pfam" id="PF18198">
    <property type="entry name" value="AAA_lid_11"/>
    <property type="match status" value="1"/>
</dbReference>
<dbReference type="Proteomes" id="UP000683925">
    <property type="component" value="Unassembled WGS sequence"/>
</dbReference>
<gene>
    <name evidence="19" type="ORF">POCTA_138.1.T0300333</name>
</gene>
<feature type="domain" description="AAA+ ATPase" evidence="17">
    <location>
        <begin position="1200"/>
        <end position="1360"/>
    </location>
</feature>
<dbReference type="PANTHER" id="PTHR45703:SF8">
    <property type="entry name" value="DYNEINS HEAVY CHAIN"/>
    <property type="match status" value="1"/>
</dbReference>
<feature type="compositionally biased region" description="Basic and acidic residues" evidence="16">
    <location>
        <begin position="3526"/>
        <end position="3550"/>
    </location>
</feature>
<keyword evidence="8" id="KW-0243">Dynein</keyword>
<dbReference type="GO" id="GO:0051959">
    <property type="term" value="F:dynein light intermediate chain binding"/>
    <property type="evidence" value="ECO:0007669"/>
    <property type="project" value="InterPro"/>
</dbReference>
<evidence type="ECO:0000256" key="1">
    <source>
        <dbReference type="ARBA" id="ARBA00004430"/>
    </source>
</evidence>
<proteinExistence type="inferred from homology"/>
<dbReference type="Pfam" id="PF17857">
    <property type="entry name" value="AAA_lid_1"/>
    <property type="match status" value="1"/>
</dbReference>
<dbReference type="OrthoDB" id="424310at2759"/>
<protein>
    <submittedName>
        <fullName evidence="19">Uncharacterized protein</fullName>
    </submittedName>
</protein>
<dbReference type="Pfam" id="PF17852">
    <property type="entry name" value="Dynein_AAA_lid"/>
    <property type="match status" value="1"/>
</dbReference>
<dbReference type="Pfam" id="PF12775">
    <property type="entry name" value="AAA_7"/>
    <property type="match status" value="1"/>
</dbReference>
<dbReference type="InterPro" id="IPR026983">
    <property type="entry name" value="DHC"/>
</dbReference>
<feature type="repeat" description="Filamin" evidence="14">
    <location>
        <begin position="234"/>
        <end position="421"/>
    </location>
</feature>
<feature type="compositionally biased region" description="Acidic residues" evidence="16">
    <location>
        <begin position="338"/>
        <end position="356"/>
    </location>
</feature>
<dbReference type="FunFam" id="1.10.8.710:FF:000002">
    <property type="entry name" value="dynein heavy chain 17, axonemal"/>
    <property type="match status" value="2"/>
</dbReference>
<feature type="domain" description="AAA+ ATPase" evidence="17">
    <location>
        <begin position="1856"/>
        <end position="1984"/>
    </location>
</feature>
<dbReference type="Pfam" id="PF12774">
    <property type="entry name" value="AAA_6"/>
    <property type="match status" value="3"/>
</dbReference>
<evidence type="ECO:0000256" key="15">
    <source>
        <dbReference type="SAM" id="Coils"/>
    </source>
</evidence>
<feature type="region of interest" description="Disordered" evidence="16">
    <location>
        <begin position="302"/>
        <end position="360"/>
    </location>
</feature>
<dbReference type="GO" id="GO:0045505">
    <property type="term" value="F:dynein intermediate chain binding"/>
    <property type="evidence" value="ECO:0007669"/>
    <property type="project" value="InterPro"/>
</dbReference>
<evidence type="ECO:0000256" key="7">
    <source>
        <dbReference type="ARBA" id="ARBA00022840"/>
    </source>
</evidence>
<keyword evidence="10" id="KW-0969">Cilium</keyword>
<feature type="coiled-coil region" evidence="15">
    <location>
        <begin position="3016"/>
        <end position="3081"/>
    </location>
</feature>
<comment type="subcellular location">
    <subcellularLocation>
        <location evidence="1">Cytoplasm</location>
        <location evidence="1">Cytoskeleton</location>
        <location evidence="1">Cilium axoneme</location>
    </subcellularLocation>
</comment>
<dbReference type="PROSITE" id="PS50194">
    <property type="entry name" value="FILAMIN_REPEAT"/>
    <property type="match status" value="1"/>
</dbReference>
<feature type="domain" description="IPT/TIG" evidence="18">
    <location>
        <begin position="143"/>
        <end position="234"/>
    </location>
</feature>
<evidence type="ECO:0000256" key="4">
    <source>
        <dbReference type="ARBA" id="ARBA00022701"/>
    </source>
</evidence>
<dbReference type="InterPro" id="IPR024317">
    <property type="entry name" value="Dynein_heavy_chain_D4_dom"/>
</dbReference>
<dbReference type="FunFam" id="1.20.58.1120:FF:000001">
    <property type="entry name" value="dynein heavy chain 2, axonemal"/>
    <property type="match status" value="1"/>
</dbReference>
<keyword evidence="12" id="KW-0206">Cytoskeleton</keyword>
<dbReference type="SMART" id="SM00429">
    <property type="entry name" value="IPT"/>
    <property type="match status" value="1"/>
</dbReference>
<dbReference type="Pfam" id="PF01833">
    <property type="entry name" value="TIG"/>
    <property type="match status" value="1"/>
</dbReference>
<keyword evidence="3" id="KW-0963">Cytoplasm</keyword>
<dbReference type="FunFam" id="3.40.50.300:FF:000049">
    <property type="entry name" value="Dynein, axonemal, heavy chain 5"/>
    <property type="match status" value="1"/>
</dbReference>
<dbReference type="OMA" id="WAYLVND"/>
<dbReference type="InterPro" id="IPR017868">
    <property type="entry name" value="Filamin/ABP280_repeat-like"/>
</dbReference>
<dbReference type="Pfam" id="PF12780">
    <property type="entry name" value="AAA_8"/>
    <property type="match status" value="1"/>
</dbReference>
<dbReference type="InterPro" id="IPR035706">
    <property type="entry name" value="AAA_9"/>
</dbReference>
<dbReference type="Pfam" id="PF18199">
    <property type="entry name" value="Dynein_C"/>
    <property type="match status" value="1"/>
</dbReference>
<feature type="domain" description="AAA+ ATPase" evidence="17">
    <location>
        <begin position="2181"/>
        <end position="2330"/>
    </location>
</feature>
<evidence type="ECO:0000256" key="16">
    <source>
        <dbReference type="SAM" id="MobiDB-lite"/>
    </source>
</evidence>
<dbReference type="FunFam" id="1.20.140.100:FF:000001">
    <property type="entry name" value="dynein heavy chain 17, axonemal"/>
    <property type="match status" value="1"/>
</dbReference>
<dbReference type="FunFam" id="1.20.920.20:FF:000001">
    <property type="entry name" value="dynein heavy chain 2, axonemal"/>
    <property type="match status" value="1"/>
</dbReference>
<evidence type="ECO:0000256" key="14">
    <source>
        <dbReference type="PROSITE-ProRule" id="PRU00087"/>
    </source>
</evidence>
<keyword evidence="5" id="KW-0677">Repeat</keyword>
<dbReference type="Pfam" id="PF00630">
    <property type="entry name" value="Filamin"/>
    <property type="match status" value="1"/>
</dbReference>
<dbReference type="FunFam" id="3.40.50.300:FF:001275">
    <property type="entry name" value="Dynein heavy chain, putative"/>
    <property type="match status" value="1"/>
</dbReference>
<dbReference type="Pfam" id="PF24681">
    <property type="entry name" value="Kelch_KLHDC2_KLHL20_DRC7"/>
    <property type="match status" value="1"/>
</dbReference>
<dbReference type="InterPro" id="IPR003593">
    <property type="entry name" value="AAA+_ATPase"/>
</dbReference>
<dbReference type="CDD" id="cd00102">
    <property type="entry name" value="IPT"/>
    <property type="match status" value="1"/>
</dbReference>
<feature type="compositionally biased region" description="Basic and acidic residues" evidence="16">
    <location>
        <begin position="312"/>
        <end position="322"/>
    </location>
</feature>
<dbReference type="Pfam" id="PF12781">
    <property type="entry name" value="AAA_9"/>
    <property type="match status" value="1"/>
</dbReference>
<dbReference type="InterPro" id="IPR035699">
    <property type="entry name" value="AAA_6"/>
</dbReference>
<evidence type="ECO:0000256" key="12">
    <source>
        <dbReference type="ARBA" id="ARBA00023212"/>
    </source>
</evidence>
<evidence type="ECO:0000256" key="5">
    <source>
        <dbReference type="ARBA" id="ARBA00022737"/>
    </source>
</evidence>
<keyword evidence="13" id="KW-0966">Cell projection</keyword>
<evidence type="ECO:0000259" key="17">
    <source>
        <dbReference type="SMART" id="SM00382"/>
    </source>
</evidence>
<dbReference type="InterPro" id="IPR004273">
    <property type="entry name" value="Dynein_heavy_D6_P-loop"/>
</dbReference>
<dbReference type="InterPro" id="IPR041228">
    <property type="entry name" value="Dynein_C"/>
</dbReference>
<feature type="region of interest" description="Disordered" evidence="16">
    <location>
        <begin position="3473"/>
        <end position="3558"/>
    </location>
</feature>
<keyword evidence="20" id="KW-1185">Reference proteome</keyword>
<evidence type="ECO:0000256" key="2">
    <source>
        <dbReference type="ARBA" id="ARBA00008887"/>
    </source>
</evidence>
<dbReference type="FunFam" id="3.40.50.300:FF:000044">
    <property type="entry name" value="Dynein heavy chain 5, axonemal"/>
    <property type="match status" value="1"/>
</dbReference>
<organism evidence="19 20">
    <name type="scientific">Paramecium octaurelia</name>
    <dbReference type="NCBI Taxonomy" id="43137"/>
    <lineage>
        <taxon>Eukaryota</taxon>
        <taxon>Sar</taxon>
        <taxon>Alveolata</taxon>
        <taxon>Ciliophora</taxon>
        <taxon>Intramacronucleata</taxon>
        <taxon>Oligohymenophorea</taxon>
        <taxon>Peniculida</taxon>
        <taxon>Parameciidae</taxon>
        <taxon>Paramecium</taxon>
    </lineage>
</organism>
<feature type="domain" description="AAA+ ATPase" evidence="17">
    <location>
        <begin position="1420"/>
        <end position="1548"/>
    </location>
</feature>
<keyword evidence="11" id="KW-0505">Motor protein</keyword>
<dbReference type="FunFam" id="3.40.50.300:FF:002141">
    <property type="entry name" value="Dynein heavy chain"/>
    <property type="match status" value="1"/>
</dbReference>
<dbReference type="InterPro" id="IPR041658">
    <property type="entry name" value="AAA_lid_11"/>
</dbReference>
<evidence type="ECO:0000313" key="19">
    <source>
        <dbReference type="EMBL" id="CAD8155497.1"/>
    </source>
</evidence>
<dbReference type="GO" id="GO:0005930">
    <property type="term" value="C:axoneme"/>
    <property type="evidence" value="ECO:0007669"/>
    <property type="project" value="UniProtKB-SubCell"/>
</dbReference>
<dbReference type="FunFam" id="1.20.920.30:FF:000002">
    <property type="entry name" value="Dynein axonemal heavy chain 3"/>
    <property type="match status" value="1"/>
</dbReference>
<keyword evidence="6" id="KW-0547">Nucleotide-binding</keyword>
<dbReference type="PANTHER" id="PTHR45703">
    <property type="entry name" value="DYNEIN HEAVY CHAIN"/>
    <property type="match status" value="1"/>
</dbReference>
<dbReference type="GO" id="GO:0005874">
    <property type="term" value="C:microtubule"/>
    <property type="evidence" value="ECO:0007669"/>
    <property type="project" value="UniProtKB-KW"/>
</dbReference>
<evidence type="ECO:0000256" key="13">
    <source>
        <dbReference type="ARBA" id="ARBA00023273"/>
    </source>
</evidence>
<feature type="coiled-coil region" evidence="15">
    <location>
        <begin position="2791"/>
        <end position="2848"/>
    </location>
</feature>
<evidence type="ECO:0000259" key="18">
    <source>
        <dbReference type="SMART" id="SM00429"/>
    </source>
</evidence>
<dbReference type="FunFam" id="3.10.490.20:FF:000009">
    <property type="entry name" value="Dynein heavy chain 4"/>
    <property type="match status" value="1"/>
</dbReference>
<name>A0A8S1TVG5_PAROT</name>
<comment type="caution">
    <text evidence="19">The sequence shown here is derived from an EMBL/GenBank/DDBJ whole genome shotgun (WGS) entry which is preliminary data.</text>
</comment>
<keyword evidence="7" id="KW-0067">ATP-binding</keyword>
<evidence type="ECO:0000256" key="3">
    <source>
        <dbReference type="ARBA" id="ARBA00022490"/>
    </source>
</evidence>
<dbReference type="FunFam" id="1.10.8.720:FF:000002">
    <property type="entry name" value="Dynein heavy chain 9, axonemal"/>
    <property type="match status" value="1"/>
</dbReference>
<feature type="coiled-coil region" evidence="15">
    <location>
        <begin position="547"/>
        <end position="600"/>
    </location>
</feature>
<dbReference type="InterPro" id="IPR013602">
    <property type="entry name" value="Dynein_heavy_linker"/>
</dbReference>
<comment type="similarity">
    <text evidence="2">Belongs to the dynein heavy chain family.</text>
</comment>
<feature type="compositionally biased region" description="Low complexity" evidence="16">
    <location>
        <begin position="3502"/>
        <end position="3514"/>
    </location>
</feature>
<keyword evidence="4" id="KW-0493">Microtubule</keyword>
<feature type="domain" description="AAA+ ATPase" evidence="17">
    <location>
        <begin position="1574"/>
        <end position="1713"/>
    </location>
</feature>
<dbReference type="SMART" id="SM00382">
    <property type="entry name" value="AAA"/>
    <property type="match status" value="5"/>
</dbReference>
<dbReference type="InterPro" id="IPR041589">
    <property type="entry name" value="DNAH3_AAA_lid_1"/>
</dbReference>
<accession>A0A8S1TVG5</accession>
<dbReference type="InterPro" id="IPR024743">
    <property type="entry name" value="Dynein_HC_stalk"/>
</dbReference>